<accession>A0A8S3V2K2</accession>
<keyword evidence="2 3" id="KW-0040">ANK repeat</keyword>
<dbReference type="EMBL" id="CAJPWZ010002942">
    <property type="protein sequence ID" value="CAG2248526.1"/>
    <property type="molecule type" value="Genomic_DNA"/>
</dbReference>
<gene>
    <name evidence="4" type="ORF">MEDL_60379</name>
</gene>
<evidence type="ECO:0000256" key="2">
    <source>
        <dbReference type="ARBA" id="ARBA00023043"/>
    </source>
</evidence>
<dbReference type="PROSITE" id="PS50088">
    <property type="entry name" value="ANK_REPEAT"/>
    <property type="match status" value="6"/>
</dbReference>
<feature type="repeat" description="ANK" evidence="3">
    <location>
        <begin position="422"/>
        <end position="454"/>
    </location>
</feature>
<feature type="repeat" description="ANK" evidence="3">
    <location>
        <begin position="206"/>
        <end position="238"/>
    </location>
</feature>
<feature type="repeat" description="ANK" evidence="3">
    <location>
        <begin position="239"/>
        <end position="271"/>
    </location>
</feature>
<evidence type="ECO:0000313" key="4">
    <source>
        <dbReference type="EMBL" id="CAG2248526.1"/>
    </source>
</evidence>
<dbReference type="OrthoDB" id="20872at2759"/>
<name>A0A8S3V2K2_MYTED</name>
<protein>
    <submittedName>
        <fullName evidence="4">Uncharacterized protein</fullName>
    </submittedName>
</protein>
<feature type="repeat" description="ANK" evidence="3">
    <location>
        <begin position="173"/>
        <end position="205"/>
    </location>
</feature>
<proteinExistence type="predicted"/>
<evidence type="ECO:0000313" key="5">
    <source>
        <dbReference type="Proteomes" id="UP000683360"/>
    </source>
</evidence>
<dbReference type="PRINTS" id="PR01415">
    <property type="entry name" value="ANKYRIN"/>
</dbReference>
<dbReference type="Pfam" id="PF12796">
    <property type="entry name" value="Ank_2"/>
    <property type="match status" value="2"/>
</dbReference>
<dbReference type="PROSITE" id="PS50297">
    <property type="entry name" value="ANK_REP_REGION"/>
    <property type="match status" value="4"/>
</dbReference>
<dbReference type="SUPFAM" id="SSF48403">
    <property type="entry name" value="Ankyrin repeat"/>
    <property type="match status" value="2"/>
</dbReference>
<dbReference type="GO" id="GO:0004540">
    <property type="term" value="F:RNA nuclease activity"/>
    <property type="evidence" value="ECO:0007669"/>
    <property type="project" value="TreeGrafter"/>
</dbReference>
<sequence>MGSKAFTKYLETKSDEELRNTFFLVKDKQGDRHQKLRLKLMDIWAQSLDKKLTQLDCHTFLDLIVKTAFHWVLGKSRVPVFSVSTTKTIDNELYGYTEVRRTYIAWAAILGHESVVNLLLLQGANPNKISIPFNSVAKEITALPVVYAALYGRLTIVQDLLKNGAYIESTGPKGSTLLMFASSYGHYDLVKFVLDKHVDINATNMFKNTALLYASKKGHTSIVRLLLEKGAIANTKCFKSSTPLMEAASRGYLEIVEILLCHYTTVNACDDENMNALTNASINGHYTIVERLLERKADVHIRNHENETALMIACRKGHLNVVSVLIKHIYDCLNNCYINKEEDFSTPENENKLAFSKLPYAFCSPPITEVSEEINQAFLNTYLYGHLDIMKFLLDNGFIEANMKLSIYFWKMEHKYKKRANSSIPPLILATCRGHIDIVKLLLTHGANINSTSEHMPLAVTWLEGIWIQQHSNESERKSTDKNGTALICAIQTGSSLELIETLLQVKNVNINSKSYMGRSALMVACGSSQEKVVELLLHYKADVNIRSNQGATALDIATVRDLESNNEKIIKALLRNGAIHSQDMIPFPEGYQLHDMQSTDSNYGVGRLCDLLRIIMIILMQYVEVMLELDCNGRFRFNGKGSPSDPVKFIIMDSQYESEDPDIMHLPALQQSKVQSQRGKDSQSKILETLTRTTIEQKSVNVLVSDSEYDSHENLQKGDQQTLQVTLL</sequence>
<comment type="caution">
    <text evidence="4">The sequence shown here is derived from an EMBL/GenBank/DDBJ whole genome shotgun (WGS) entry which is preliminary data.</text>
</comment>
<organism evidence="4 5">
    <name type="scientific">Mytilus edulis</name>
    <name type="common">Blue mussel</name>
    <dbReference type="NCBI Taxonomy" id="6550"/>
    <lineage>
        <taxon>Eukaryota</taxon>
        <taxon>Metazoa</taxon>
        <taxon>Spiralia</taxon>
        <taxon>Lophotrochozoa</taxon>
        <taxon>Mollusca</taxon>
        <taxon>Bivalvia</taxon>
        <taxon>Autobranchia</taxon>
        <taxon>Pteriomorphia</taxon>
        <taxon>Mytilida</taxon>
        <taxon>Mytiloidea</taxon>
        <taxon>Mytilidae</taxon>
        <taxon>Mytilinae</taxon>
        <taxon>Mytilus</taxon>
    </lineage>
</organism>
<dbReference type="Pfam" id="PF13637">
    <property type="entry name" value="Ank_4"/>
    <property type="match status" value="1"/>
</dbReference>
<dbReference type="Gene3D" id="1.25.40.20">
    <property type="entry name" value="Ankyrin repeat-containing domain"/>
    <property type="match status" value="3"/>
</dbReference>
<dbReference type="SMART" id="SM00248">
    <property type="entry name" value="ANK"/>
    <property type="match status" value="12"/>
</dbReference>
<keyword evidence="5" id="KW-1185">Reference proteome</keyword>
<dbReference type="GO" id="GO:0006396">
    <property type="term" value="P:RNA processing"/>
    <property type="evidence" value="ECO:0007669"/>
    <property type="project" value="TreeGrafter"/>
</dbReference>
<evidence type="ECO:0000256" key="1">
    <source>
        <dbReference type="ARBA" id="ARBA00022737"/>
    </source>
</evidence>
<dbReference type="PANTHER" id="PTHR24141">
    <property type="entry name" value="2-5A-DEPENDENT RIBONUCLEASE"/>
    <property type="match status" value="1"/>
</dbReference>
<reference evidence="4" key="1">
    <citation type="submission" date="2021-03" db="EMBL/GenBank/DDBJ databases">
        <authorList>
            <person name="Bekaert M."/>
        </authorList>
    </citation>
    <scope>NUCLEOTIDE SEQUENCE</scope>
</reference>
<keyword evidence="1" id="KW-0677">Repeat</keyword>
<feature type="repeat" description="ANK" evidence="3">
    <location>
        <begin position="272"/>
        <end position="304"/>
    </location>
</feature>
<dbReference type="GO" id="GO:0003723">
    <property type="term" value="F:RNA binding"/>
    <property type="evidence" value="ECO:0007669"/>
    <property type="project" value="TreeGrafter"/>
</dbReference>
<evidence type="ECO:0000256" key="3">
    <source>
        <dbReference type="PROSITE-ProRule" id="PRU00023"/>
    </source>
</evidence>
<dbReference type="Pfam" id="PF00023">
    <property type="entry name" value="Ank"/>
    <property type="match status" value="2"/>
</dbReference>
<feature type="repeat" description="ANK" evidence="3">
    <location>
        <begin position="517"/>
        <end position="549"/>
    </location>
</feature>
<dbReference type="AlphaFoldDB" id="A0A8S3V2K2"/>
<dbReference type="InterPro" id="IPR036770">
    <property type="entry name" value="Ankyrin_rpt-contain_sf"/>
</dbReference>
<dbReference type="PANTHER" id="PTHR24141:SF1">
    <property type="entry name" value="2-5A-DEPENDENT RIBONUCLEASE"/>
    <property type="match status" value="1"/>
</dbReference>
<dbReference type="InterPro" id="IPR002110">
    <property type="entry name" value="Ankyrin_rpt"/>
</dbReference>
<dbReference type="Proteomes" id="UP000683360">
    <property type="component" value="Unassembled WGS sequence"/>
</dbReference>